<dbReference type="InterPro" id="IPR015943">
    <property type="entry name" value="WD40/YVTN_repeat-like_dom_sf"/>
</dbReference>
<evidence type="ECO:0000313" key="6">
    <source>
        <dbReference type="EMBL" id="MEV4680621.1"/>
    </source>
</evidence>
<feature type="repeat" description="WD" evidence="3">
    <location>
        <begin position="1193"/>
        <end position="1234"/>
    </location>
</feature>
<evidence type="ECO:0000259" key="5">
    <source>
        <dbReference type="Pfam" id="PF20703"/>
    </source>
</evidence>
<dbReference type="PROSITE" id="PS00678">
    <property type="entry name" value="WD_REPEATS_1"/>
    <property type="match status" value="2"/>
</dbReference>
<feature type="repeat" description="WD" evidence="3">
    <location>
        <begin position="1048"/>
        <end position="1089"/>
    </location>
</feature>
<reference evidence="6 7" key="1">
    <citation type="submission" date="2024-06" db="EMBL/GenBank/DDBJ databases">
        <title>The Natural Products Discovery Center: Release of the First 8490 Sequenced Strains for Exploring Actinobacteria Biosynthetic Diversity.</title>
        <authorList>
            <person name="Kalkreuter E."/>
            <person name="Kautsar S.A."/>
            <person name="Yang D."/>
            <person name="Bader C.D."/>
            <person name="Teijaro C.N."/>
            <person name="Fluegel L."/>
            <person name="Davis C.M."/>
            <person name="Simpson J.R."/>
            <person name="Lauterbach L."/>
            <person name="Steele A.D."/>
            <person name="Gui C."/>
            <person name="Meng S."/>
            <person name="Li G."/>
            <person name="Viehrig K."/>
            <person name="Ye F."/>
            <person name="Su P."/>
            <person name="Kiefer A.F."/>
            <person name="Nichols A."/>
            <person name="Cepeda A.J."/>
            <person name="Yan W."/>
            <person name="Fan B."/>
            <person name="Jiang Y."/>
            <person name="Adhikari A."/>
            <person name="Zheng C.-J."/>
            <person name="Schuster L."/>
            <person name="Cowan T.M."/>
            <person name="Smanski M.J."/>
            <person name="Chevrette M.G."/>
            <person name="De Carvalho L.P.S."/>
            <person name="Shen B."/>
        </authorList>
    </citation>
    <scope>NUCLEOTIDE SEQUENCE [LARGE SCALE GENOMIC DNA]</scope>
    <source>
        <strain evidence="6 7">NPDC049344</strain>
    </source>
</reference>
<evidence type="ECO:0000313" key="7">
    <source>
        <dbReference type="Proteomes" id="UP001552521"/>
    </source>
</evidence>
<dbReference type="InterPro" id="IPR049052">
    <property type="entry name" value="nSTAND1"/>
</dbReference>
<dbReference type="InterPro" id="IPR050505">
    <property type="entry name" value="WDR55/POC1"/>
</dbReference>
<dbReference type="InterPro" id="IPR027417">
    <property type="entry name" value="P-loop_NTPase"/>
</dbReference>
<dbReference type="SUPFAM" id="SSF52540">
    <property type="entry name" value="P-loop containing nucleoside triphosphate hydrolases"/>
    <property type="match status" value="1"/>
</dbReference>
<accession>A0ABV3HQ95</accession>
<dbReference type="InterPro" id="IPR001680">
    <property type="entry name" value="WD40_rpt"/>
</dbReference>
<dbReference type="InterPro" id="IPR011047">
    <property type="entry name" value="Quinoprotein_ADH-like_sf"/>
</dbReference>
<dbReference type="Pfam" id="PF20703">
    <property type="entry name" value="nSTAND1"/>
    <property type="match status" value="1"/>
</dbReference>
<sequence>MTDGLAARGARVLLIGTGTFRQGSELTQLDSVNTTLSDLRRALHDACGRAADSVTRVPADADATAVVAAVEAAAHDATGPLVLYYVGHGLLGPGDELYLATHFSLSDHSIAGAVPYRTVRDLLGGAAHGSLVVLDCCFSGIAKRPKGGGTPDPFVSAQPRGSFLLTSASHYALSFAPKGEEHTLFSGRLLRLLDEGDPTGPLWLTADRLHAALERQFADDTRVRPSRQSEGTLGALPLVRNRAYQVPDEGHVEPPADLPCPYPGLEPFRTEDSGHYFGRDDLVRRLLTAVRGNGPVVVVGASGAGKSSLLRAGLLAGLARGHASDDDATPWPALLLPAPGSHPLAALADAWARTTGRPVPEVRRALERGRFLPPLAGRAACRLLVVDQFEEVFTHCADAAERAAFIAAVAGDGPAPRPRVVLGLRADHYGSCLAHSALERALRSGQLNVPPMSEEELRAAIEGPAAAAGLKLEDGLADRLLQDLNEGRLGDHGTGALPFLAHALRETWLRRAGARLTLAGYHATGGIWRSMSRTGENLYGELSPENQLVLRELLLRMVHLPPDGAGAVIRHPIPLASLLDGLPAGAQDVRDRLAKDRLITVDQDTAQIAHESLLRAWSRLRDWVTEDAAALLQRQRLRIATEEWQAAGRDPAFLLHGSRLQNALDLRVPGHRAPLTEPQRRFLAESEAAALSTRQRERRRLRALKAAVVTLVIAVLASIGFAATALRQERRAEEQRNTAQSQRELATYRALLAEADSLRDTDPRSSLALGLAAHALRPGADARRSMFRTLAESPFRGSALLPTEATEAVLGPDGRTLAAFEDDSLTLWDVARGSSRTTALARLDCDAYTVSFGGPGGRTLAALCSDDTVSLWDLTGLHEGKAPRRTVSGPLPTGLPGYAEAMALSPDGRRAAVVGWWDEDDDRAAEHGGALALWDVSGAREPRRVSVTRGVYETDGVAFAPDGRTLAVSSDFPRSRGSLDIGRNYTVDGVRVWDVTDPRAPRPGGFVRGSDGELAFSPDGRHLATTDEASAKLLDVSDPRDPRTVAKWQAHSYEVQGFAFSPDGSRLATAGKDGVVAVWDLSDTRKPVRRENLVGHTSVLARIEKGVDIGAVAFLPDGRGLVSVNTFGRESEAVHWNLGNTQRARVVRKLDSGTGHTVVALSRDGRMLAVTGSDTVRLWDVGDPTAPKALSTARGPRSIVRDIALSGDGTLLAGLHVDGTVTLWDLTDRNRPRVIGPLGTAPKDARELLFAPDRPLLAVRGEALDLWDVADPRRPRKEDSLTDVSSLTGNDFSPDGRYLLTSRGRYAGGVHLWNRESSGASFTELVPDGELPNLRGRTAFSPDGRTVAVAGEGTSGEDRRSAVLSLFDVSDPRRPRQTGTVPREDDREVTFDSADFHPGGDLVAAGGWDGLAWLWSVGDRDAPHLAGRLGPHAGGVSDVVFSPDGRTLVAAGGGTVLFWDLGDYPAIAADTTGLACRVTGGGLEDWQWHVYAPDVPYHRSCPSR</sequence>
<keyword evidence="2" id="KW-0677">Repeat</keyword>
<gene>
    <name evidence="6" type="ORF">AB0K36_07580</name>
</gene>
<comment type="caution">
    <text evidence="6">The sequence shown here is derived from an EMBL/GenBank/DDBJ whole genome shotgun (WGS) entry which is preliminary data.</text>
</comment>
<dbReference type="Pfam" id="PF00400">
    <property type="entry name" value="WD40"/>
    <property type="match status" value="5"/>
</dbReference>
<feature type="domain" description="Novel STAND NTPase 1" evidence="5">
    <location>
        <begin position="261"/>
        <end position="651"/>
    </location>
</feature>
<dbReference type="InterPro" id="IPR036322">
    <property type="entry name" value="WD40_repeat_dom_sf"/>
</dbReference>
<dbReference type="RefSeq" id="WP_364589656.1">
    <property type="nucleotide sequence ID" value="NZ_JBFAQK010000006.1"/>
</dbReference>
<dbReference type="InterPro" id="IPR011600">
    <property type="entry name" value="Pept_C14_caspase"/>
</dbReference>
<protein>
    <submittedName>
        <fullName evidence="6">Caspase family protein</fullName>
    </submittedName>
</protein>
<evidence type="ECO:0000256" key="2">
    <source>
        <dbReference type="ARBA" id="ARBA00022737"/>
    </source>
</evidence>
<dbReference type="EMBL" id="JBFAQK010000006">
    <property type="protein sequence ID" value="MEV4680621.1"/>
    <property type="molecule type" value="Genomic_DNA"/>
</dbReference>
<dbReference type="SMART" id="SM00320">
    <property type="entry name" value="WD40"/>
    <property type="match status" value="8"/>
</dbReference>
<evidence type="ECO:0000256" key="1">
    <source>
        <dbReference type="ARBA" id="ARBA00022574"/>
    </source>
</evidence>
<dbReference type="Proteomes" id="UP001552521">
    <property type="component" value="Unassembled WGS sequence"/>
</dbReference>
<keyword evidence="1 3" id="KW-0853">WD repeat</keyword>
<evidence type="ECO:0000256" key="3">
    <source>
        <dbReference type="PROSITE-ProRule" id="PRU00221"/>
    </source>
</evidence>
<dbReference type="Gene3D" id="2.130.10.10">
    <property type="entry name" value="YVTN repeat-like/Quinoprotein amine dehydrogenase"/>
    <property type="match status" value="4"/>
</dbReference>
<proteinExistence type="predicted"/>
<dbReference type="PANTHER" id="PTHR44019:SF8">
    <property type="entry name" value="POC1 CENTRIOLAR PROTEIN HOMOLOG"/>
    <property type="match status" value="1"/>
</dbReference>
<dbReference type="NCBIfam" id="NF047832">
    <property type="entry name" value="caspase_w_EACC1"/>
    <property type="match status" value="1"/>
</dbReference>
<dbReference type="Gene3D" id="3.40.50.1460">
    <property type="match status" value="1"/>
</dbReference>
<dbReference type="InterPro" id="IPR019775">
    <property type="entry name" value="WD40_repeat_CS"/>
</dbReference>
<organism evidence="6 7">
    <name type="scientific">Streptomyces kurssanovii</name>
    <dbReference type="NCBI Taxonomy" id="67312"/>
    <lineage>
        <taxon>Bacteria</taxon>
        <taxon>Bacillati</taxon>
        <taxon>Actinomycetota</taxon>
        <taxon>Actinomycetes</taxon>
        <taxon>Kitasatosporales</taxon>
        <taxon>Streptomycetaceae</taxon>
        <taxon>Streptomyces</taxon>
    </lineage>
</organism>
<name>A0ABV3HQ95_9ACTN</name>
<keyword evidence="7" id="KW-1185">Reference proteome</keyword>
<dbReference type="PROSITE" id="PS50294">
    <property type="entry name" value="WD_REPEATS_REGION"/>
    <property type="match status" value="1"/>
</dbReference>
<dbReference type="Pfam" id="PF00656">
    <property type="entry name" value="Peptidase_C14"/>
    <property type="match status" value="1"/>
</dbReference>
<feature type="domain" description="Peptidase C14 caspase" evidence="4">
    <location>
        <begin position="12"/>
        <end position="198"/>
    </location>
</feature>
<dbReference type="PROSITE" id="PS50082">
    <property type="entry name" value="WD_REPEATS_2"/>
    <property type="match status" value="2"/>
</dbReference>
<dbReference type="SUPFAM" id="SSF50998">
    <property type="entry name" value="Quinoprotein alcohol dehydrogenase-like"/>
    <property type="match status" value="1"/>
</dbReference>
<dbReference type="SUPFAM" id="SSF50978">
    <property type="entry name" value="WD40 repeat-like"/>
    <property type="match status" value="1"/>
</dbReference>
<dbReference type="PANTHER" id="PTHR44019">
    <property type="entry name" value="WD REPEAT-CONTAINING PROTEIN 55"/>
    <property type="match status" value="1"/>
</dbReference>
<evidence type="ECO:0000259" key="4">
    <source>
        <dbReference type="Pfam" id="PF00656"/>
    </source>
</evidence>